<dbReference type="InterPro" id="IPR051026">
    <property type="entry name" value="PI/PC_transfer"/>
</dbReference>
<keyword evidence="2" id="KW-0812">Transmembrane</keyword>
<feature type="domain" description="CRAL-TRIO" evidence="4">
    <location>
        <begin position="514"/>
        <end position="683"/>
    </location>
</feature>
<feature type="transmembrane region" description="Helical" evidence="2">
    <location>
        <begin position="373"/>
        <end position="395"/>
    </location>
</feature>
<dbReference type="Gene3D" id="2.30.29.30">
    <property type="entry name" value="Pleckstrin-homology domain (PH domain)/Phosphotyrosine-binding domain (PTB)"/>
    <property type="match status" value="1"/>
</dbReference>
<dbReference type="Pfam" id="PF00650">
    <property type="entry name" value="CRAL_TRIO"/>
    <property type="match status" value="1"/>
</dbReference>
<reference evidence="5 6" key="1">
    <citation type="submission" date="2019-07" db="EMBL/GenBank/DDBJ databases">
        <title>Genomics analysis of Aphanomyces spp. identifies a new class of oomycete effector associated with host adaptation.</title>
        <authorList>
            <person name="Gaulin E."/>
        </authorList>
    </citation>
    <scope>NUCLEOTIDE SEQUENCE [LARGE SCALE GENOMIC DNA]</scope>
    <source>
        <strain evidence="5 6">ATCC 201684</strain>
    </source>
</reference>
<evidence type="ECO:0000259" key="3">
    <source>
        <dbReference type="PROSITE" id="PS50003"/>
    </source>
</evidence>
<gene>
    <name evidence="5" type="ORF">Ae201684_014481</name>
</gene>
<dbReference type="PANTHER" id="PTHR45657">
    <property type="entry name" value="CRAL-TRIO DOMAIN-CONTAINING PROTEIN YKL091C-RELATED"/>
    <property type="match status" value="1"/>
</dbReference>
<dbReference type="SUPFAM" id="SSF50729">
    <property type="entry name" value="PH domain-like"/>
    <property type="match status" value="1"/>
</dbReference>
<feature type="compositionally biased region" description="Low complexity" evidence="1">
    <location>
        <begin position="440"/>
        <end position="460"/>
    </location>
</feature>
<feature type="domain" description="PH" evidence="3">
    <location>
        <begin position="57"/>
        <end position="170"/>
    </location>
</feature>
<feature type="region of interest" description="Disordered" evidence="1">
    <location>
        <begin position="440"/>
        <end position="464"/>
    </location>
</feature>
<feature type="region of interest" description="Disordered" evidence="1">
    <location>
        <begin position="196"/>
        <end position="216"/>
    </location>
</feature>
<evidence type="ECO:0000256" key="2">
    <source>
        <dbReference type="SAM" id="Phobius"/>
    </source>
</evidence>
<evidence type="ECO:0000313" key="5">
    <source>
        <dbReference type="EMBL" id="KAF0727459.1"/>
    </source>
</evidence>
<dbReference type="SMART" id="SM00516">
    <property type="entry name" value="SEC14"/>
    <property type="match status" value="1"/>
</dbReference>
<dbReference type="AlphaFoldDB" id="A0A6G0WJQ7"/>
<feature type="region of interest" description="Disordered" evidence="1">
    <location>
        <begin position="1"/>
        <end position="23"/>
    </location>
</feature>
<dbReference type="SUPFAM" id="SSF52087">
    <property type="entry name" value="CRAL/TRIO domain"/>
    <property type="match status" value="1"/>
</dbReference>
<dbReference type="InterPro" id="IPR036865">
    <property type="entry name" value="CRAL-TRIO_dom_sf"/>
</dbReference>
<organism evidence="5 6">
    <name type="scientific">Aphanomyces euteiches</name>
    <dbReference type="NCBI Taxonomy" id="100861"/>
    <lineage>
        <taxon>Eukaryota</taxon>
        <taxon>Sar</taxon>
        <taxon>Stramenopiles</taxon>
        <taxon>Oomycota</taxon>
        <taxon>Saprolegniomycetes</taxon>
        <taxon>Saprolegniales</taxon>
        <taxon>Verrucalvaceae</taxon>
        <taxon>Aphanomyces</taxon>
    </lineage>
</organism>
<protein>
    <recommendedName>
        <fullName evidence="7">CRAL-TRIO domain-containing protein</fullName>
    </recommendedName>
</protein>
<evidence type="ECO:0000259" key="4">
    <source>
        <dbReference type="PROSITE" id="PS50191"/>
    </source>
</evidence>
<sequence>MQDKRRTASDTSSAQTPGNGIGKHIVERNLSSSSALDTPRSTIGGTFHVCLEGKYLGILMSGMLDKRREGAVRAGYARRLFLLSVRGCHYYRKADESEIFGTERGHLSLRDFAYAKIIPEAEAPYGTVEAGNDKHFVGLFSKQHTLTWFLRVDTLVMAKAWVAAISAAQDVAKKHLYPNEWTPEMYEEYSAHLTGASTTTTAENQPDSARSSAPTDNFVTPSILAISVSSAKDNGQGGSRERLVSRKVELQKEISLGAIRLADTNVHFILSDQQVLTLPPSTLKAASGSASSQPFVTTLTLPNKSNATCIYVHVSLRVSLPNARQAAAATTLPLHRAKALMLPTPVNAFALSFSVLYVVSCILAYAFGPPFQGVMQVTVVMGFFLSVSVVVSAILHIHDAAASSAASTSNSQDDVSPLHHVTMQIVQIEASAATPIEATAEAEAAPAETTATPPSAAPAASNRAQNPIQEIAFSPRFIAAEKGDEVKGRARFEKTLQWRRENRVDGLLYEPQPHFHLIKRNYPQYFHGKSIKGQCVYYEKVGKIDLKAMKAAGLTMDELMRHYIFLTEYMWTLLEPSDSGRSVTVLDVEGIGFYDFTGDVMDFVRQAMGFVGAHYPERSAQIFIVNVPSWFNMLWKVISPMIDPVTKEKIRICKGKAVKDELLKSIAEDQLPSDYGGGSVALGHSKEEIALAKHVDDILAQQTPP</sequence>
<feature type="compositionally biased region" description="Polar residues" evidence="1">
    <location>
        <begin position="9"/>
        <end position="18"/>
    </location>
</feature>
<dbReference type="PANTHER" id="PTHR45657:SF61">
    <property type="entry name" value="CRAL-TRIO DOMAIN-CONTAINING PROTEIN"/>
    <property type="match status" value="1"/>
</dbReference>
<proteinExistence type="predicted"/>
<dbReference type="InterPro" id="IPR001849">
    <property type="entry name" value="PH_domain"/>
</dbReference>
<keyword evidence="6" id="KW-1185">Reference proteome</keyword>
<dbReference type="EMBL" id="VJMJ01000194">
    <property type="protein sequence ID" value="KAF0727459.1"/>
    <property type="molecule type" value="Genomic_DNA"/>
</dbReference>
<evidence type="ECO:0000256" key="1">
    <source>
        <dbReference type="SAM" id="MobiDB-lite"/>
    </source>
</evidence>
<evidence type="ECO:0008006" key="7">
    <source>
        <dbReference type="Google" id="ProtNLM"/>
    </source>
</evidence>
<keyword evidence="2" id="KW-0472">Membrane</keyword>
<dbReference type="VEuPathDB" id="FungiDB:AeMF1_021644"/>
<dbReference type="PROSITE" id="PS50003">
    <property type="entry name" value="PH_DOMAIN"/>
    <property type="match status" value="1"/>
</dbReference>
<dbReference type="InterPro" id="IPR011993">
    <property type="entry name" value="PH-like_dom_sf"/>
</dbReference>
<keyword evidence="2" id="KW-1133">Transmembrane helix</keyword>
<comment type="caution">
    <text evidence="5">The sequence shown here is derived from an EMBL/GenBank/DDBJ whole genome shotgun (WGS) entry which is preliminary data.</text>
</comment>
<feature type="transmembrane region" description="Helical" evidence="2">
    <location>
        <begin position="346"/>
        <end position="367"/>
    </location>
</feature>
<dbReference type="CDD" id="cd00170">
    <property type="entry name" value="SEC14"/>
    <property type="match status" value="1"/>
</dbReference>
<accession>A0A6G0WJQ7</accession>
<dbReference type="PROSITE" id="PS50191">
    <property type="entry name" value="CRAL_TRIO"/>
    <property type="match status" value="1"/>
</dbReference>
<dbReference type="Gene3D" id="3.40.525.10">
    <property type="entry name" value="CRAL-TRIO lipid binding domain"/>
    <property type="match status" value="1"/>
</dbReference>
<dbReference type="Proteomes" id="UP000481153">
    <property type="component" value="Unassembled WGS sequence"/>
</dbReference>
<name>A0A6G0WJQ7_9STRA</name>
<evidence type="ECO:0000313" key="6">
    <source>
        <dbReference type="Proteomes" id="UP000481153"/>
    </source>
</evidence>
<dbReference type="InterPro" id="IPR001251">
    <property type="entry name" value="CRAL-TRIO_dom"/>
</dbReference>